<name>A0A8J5TI55_ZIZPA</name>
<comment type="caution">
    <text evidence="2">The sequence shown here is derived from an EMBL/GenBank/DDBJ whole genome shotgun (WGS) entry which is preliminary data.</text>
</comment>
<reference evidence="2" key="1">
    <citation type="journal article" date="2021" name="bioRxiv">
        <title>Whole Genome Assembly and Annotation of Northern Wild Rice, Zizania palustris L., Supports a Whole Genome Duplication in the Zizania Genus.</title>
        <authorList>
            <person name="Haas M."/>
            <person name="Kono T."/>
            <person name="Macchietto M."/>
            <person name="Millas R."/>
            <person name="McGilp L."/>
            <person name="Shao M."/>
            <person name="Duquette J."/>
            <person name="Hirsch C.N."/>
            <person name="Kimball J."/>
        </authorList>
    </citation>
    <scope>NUCLEOTIDE SEQUENCE</scope>
    <source>
        <tissue evidence="2">Fresh leaf tissue</tissue>
    </source>
</reference>
<sequence>MRALEGGGGGDFDGERDRVGVFDPSSPDPAMAPRTPRNRSDTTCRCKTQLFSRSPEKNCSQRFCAAVQQPPQRAIFIHSYCELHARRINKTNFILSMRQAYKRAIPRSPPSHHVRLPHARLGQLIRAHA</sequence>
<keyword evidence="3" id="KW-1185">Reference proteome</keyword>
<feature type="region of interest" description="Disordered" evidence="1">
    <location>
        <begin position="1"/>
        <end position="42"/>
    </location>
</feature>
<evidence type="ECO:0000256" key="1">
    <source>
        <dbReference type="SAM" id="MobiDB-lite"/>
    </source>
</evidence>
<organism evidence="2 3">
    <name type="scientific">Zizania palustris</name>
    <name type="common">Northern wild rice</name>
    <dbReference type="NCBI Taxonomy" id="103762"/>
    <lineage>
        <taxon>Eukaryota</taxon>
        <taxon>Viridiplantae</taxon>
        <taxon>Streptophyta</taxon>
        <taxon>Embryophyta</taxon>
        <taxon>Tracheophyta</taxon>
        <taxon>Spermatophyta</taxon>
        <taxon>Magnoliopsida</taxon>
        <taxon>Liliopsida</taxon>
        <taxon>Poales</taxon>
        <taxon>Poaceae</taxon>
        <taxon>BOP clade</taxon>
        <taxon>Oryzoideae</taxon>
        <taxon>Oryzeae</taxon>
        <taxon>Zizaniinae</taxon>
        <taxon>Zizania</taxon>
    </lineage>
</organism>
<feature type="compositionally biased region" description="Gly residues" evidence="1">
    <location>
        <begin position="1"/>
        <end position="11"/>
    </location>
</feature>
<dbReference type="Proteomes" id="UP000729402">
    <property type="component" value="Unassembled WGS sequence"/>
</dbReference>
<proteinExistence type="predicted"/>
<gene>
    <name evidence="2" type="ORF">GUJ93_ZPchr0015g6824</name>
</gene>
<evidence type="ECO:0000313" key="2">
    <source>
        <dbReference type="EMBL" id="KAG8083499.1"/>
    </source>
</evidence>
<accession>A0A8J5TI55</accession>
<reference evidence="2" key="2">
    <citation type="submission" date="2021-02" db="EMBL/GenBank/DDBJ databases">
        <authorList>
            <person name="Kimball J.A."/>
            <person name="Haas M.W."/>
            <person name="Macchietto M."/>
            <person name="Kono T."/>
            <person name="Duquette J."/>
            <person name="Shao M."/>
        </authorList>
    </citation>
    <scope>NUCLEOTIDE SEQUENCE</scope>
    <source>
        <tissue evidence="2">Fresh leaf tissue</tissue>
    </source>
</reference>
<dbReference type="AlphaFoldDB" id="A0A8J5TI55"/>
<evidence type="ECO:0000313" key="3">
    <source>
        <dbReference type="Proteomes" id="UP000729402"/>
    </source>
</evidence>
<dbReference type="EMBL" id="JAAALK010000085">
    <property type="protein sequence ID" value="KAG8083499.1"/>
    <property type="molecule type" value="Genomic_DNA"/>
</dbReference>
<protein>
    <submittedName>
        <fullName evidence="2">Uncharacterized protein</fullName>
    </submittedName>
</protein>